<protein>
    <recommendedName>
        <fullName evidence="1">SnoaL-like domain-containing protein</fullName>
    </recommendedName>
</protein>
<accession>K0K0Y6</accession>
<dbReference type="InterPro" id="IPR037401">
    <property type="entry name" value="SnoaL-like"/>
</dbReference>
<dbReference type="Gene3D" id="3.10.450.50">
    <property type="match status" value="1"/>
</dbReference>
<keyword evidence="3" id="KW-1185">Reference proteome</keyword>
<sequence>MDEKSVTELVGRYIAIWNESDDRARRALLDDVFTPGATYVDPNTAAEGAPAIDRYIAAAQRNFGGMSFTFGEVLTHHDAVHFAWQVGPAGGAPVVGGFDVAWLDGGRIARLYGFFTGC</sequence>
<dbReference type="EMBL" id="HE804045">
    <property type="protein sequence ID" value="CCH32006.1"/>
    <property type="molecule type" value="Genomic_DNA"/>
</dbReference>
<dbReference type="STRING" id="1179773.BN6_47280"/>
<evidence type="ECO:0000313" key="3">
    <source>
        <dbReference type="Proteomes" id="UP000006281"/>
    </source>
</evidence>
<dbReference type="OrthoDB" id="9808719at2"/>
<evidence type="ECO:0000313" key="2">
    <source>
        <dbReference type="EMBL" id="CCH32006.1"/>
    </source>
</evidence>
<dbReference type="SUPFAM" id="SSF54427">
    <property type="entry name" value="NTF2-like"/>
    <property type="match status" value="1"/>
</dbReference>
<dbReference type="Proteomes" id="UP000006281">
    <property type="component" value="Chromosome"/>
</dbReference>
<name>K0K0Y6_SACES</name>
<proteinExistence type="predicted"/>
<dbReference type="PATRIC" id="fig|1179773.3.peg.4738"/>
<feature type="domain" description="SnoaL-like" evidence="1">
    <location>
        <begin position="10"/>
        <end position="110"/>
    </location>
</feature>
<reference evidence="2 3" key="1">
    <citation type="journal article" date="2012" name="BMC Genomics">
        <title>Complete genome sequence of Saccharothrix espanaensis DSM 44229T and comparison to the other completely sequenced Pseudonocardiaceae.</title>
        <authorList>
            <person name="Strobel T."/>
            <person name="Al-Dilaimi A."/>
            <person name="Blom J."/>
            <person name="Gessner A."/>
            <person name="Kalinowski J."/>
            <person name="Luzhetska M."/>
            <person name="Puhler A."/>
            <person name="Szczepanowski R."/>
            <person name="Bechthold A."/>
            <person name="Ruckert C."/>
        </authorList>
    </citation>
    <scope>NUCLEOTIDE SEQUENCE [LARGE SCALE GENOMIC DNA]</scope>
    <source>
        <strain evidence="3">ATCC 51144 / DSM 44229 / JCM 9112 / NBRC 15066 / NRRL 15764</strain>
    </source>
</reference>
<dbReference type="HOGENOM" id="CLU_125060_0_0_11"/>
<dbReference type="AlphaFoldDB" id="K0K0Y6"/>
<dbReference type="InterPro" id="IPR032710">
    <property type="entry name" value="NTF2-like_dom_sf"/>
</dbReference>
<dbReference type="KEGG" id="sesp:BN6_47280"/>
<gene>
    <name evidence="2" type="ordered locus">BN6_47280</name>
</gene>
<organism evidence="2 3">
    <name type="scientific">Saccharothrix espanaensis (strain ATCC 51144 / DSM 44229 / JCM 9112 / NBRC 15066 / NRRL 15764)</name>
    <dbReference type="NCBI Taxonomy" id="1179773"/>
    <lineage>
        <taxon>Bacteria</taxon>
        <taxon>Bacillati</taxon>
        <taxon>Actinomycetota</taxon>
        <taxon>Actinomycetes</taxon>
        <taxon>Pseudonocardiales</taxon>
        <taxon>Pseudonocardiaceae</taxon>
        <taxon>Saccharothrix</taxon>
    </lineage>
</organism>
<dbReference type="eggNOG" id="COG0346">
    <property type="taxonomic scope" value="Bacteria"/>
</dbReference>
<dbReference type="BioCyc" id="SESP1179773:BN6_RS22880-MONOMER"/>
<evidence type="ECO:0000259" key="1">
    <source>
        <dbReference type="Pfam" id="PF12680"/>
    </source>
</evidence>
<dbReference type="Pfam" id="PF12680">
    <property type="entry name" value="SnoaL_2"/>
    <property type="match status" value="1"/>
</dbReference>
<dbReference type="RefSeq" id="WP_015102118.1">
    <property type="nucleotide sequence ID" value="NC_019673.1"/>
</dbReference>